<keyword evidence="1" id="KW-0812">Transmembrane</keyword>
<evidence type="ECO:0000313" key="2">
    <source>
        <dbReference type="EMBL" id="JAD32622.1"/>
    </source>
</evidence>
<keyword evidence="1" id="KW-0472">Membrane</keyword>
<organism evidence="2">
    <name type="scientific">Arundo donax</name>
    <name type="common">Giant reed</name>
    <name type="synonym">Donax arundinaceus</name>
    <dbReference type="NCBI Taxonomy" id="35708"/>
    <lineage>
        <taxon>Eukaryota</taxon>
        <taxon>Viridiplantae</taxon>
        <taxon>Streptophyta</taxon>
        <taxon>Embryophyta</taxon>
        <taxon>Tracheophyta</taxon>
        <taxon>Spermatophyta</taxon>
        <taxon>Magnoliopsida</taxon>
        <taxon>Liliopsida</taxon>
        <taxon>Poales</taxon>
        <taxon>Poaceae</taxon>
        <taxon>PACMAD clade</taxon>
        <taxon>Arundinoideae</taxon>
        <taxon>Arundineae</taxon>
        <taxon>Arundo</taxon>
    </lineage>
</organism>
<proteinExistence type="predicted"/>
<sequence>MILNISVIALNYYLQYLLCKLLVSLLVSLGINSPICLSSSEASKHLCPAHCLVGILHVIVIVM</sequence>
<evidence type="ECO:0000256" key="1">
    <source>
        <dbReference type="SAM" id="Phobius"/>
    </source>
</evidence>
<dbReference type="AlphaFoldDB" id="A0A0A8ZCR3"/>
<protein>
    <submittedName>
        <fullName evidence="2">Uncharacterized protein</fullName>
    </submittedName>
</protein>
<dbReference type="EMBL" id="GBRH01265273">
    <property type="protein sequence ID" value="JAD32622.1"/>
    <property type="molecule type" value="Transcribed_RNA"/>
</dbReference>
<reference evidence="2" key="1">
    <citation type="submission" date="2014-09" db="EMBL/GenBank/DDBJ databases">
        <authorList>
            <person name="Magalhaes I.L.F."/>
            <person name="Oliveira U."/>
            <person name="Santos F.R."/>
            <person name="Vidigal T.H.D.A."/>
            <person name="Brescovit A.D."/>
            <person name="Santos A.J."/>
        </authorList>
    </citation>
    <scope>NUCLEOTIDE SEQUENCE</scope>
    <source>
        <tissue evidence="2">Shoot tissue taken approximately 20 cm above the soil surface</tissue>
    </source>
</reference>
<feature type="transmembrane region" description="Helical" evidence="1">
    <location>
        <begin position="43"/>
        <end position="62"/>
    </location>
</feature>
<name>A0A0A8ZCR3_ARUDO</name>
<accession>A0A0A8ZCR3</accession>
<feature type="transmembrane region" description="Helical" evidence="1">
    <location>
        <begin position="12"/>
        <end position="31"/>
    </location>
</feature>
<keyword evidence="1" id="KW-1133">Transmembrane helix</keyword>
<reference evidence="2" key="2">
    <citation type="journal article" date="2015" name="Data Brief">
        <title>Shoot transcriptome of the giant reed, Arundo donax.</title>
        <authorList>
            <person name="Barrero R.A."/>
            <person name="Guerrero F.D."/>
            <person name="Moolhuijzen P."/>
            <person name="Goolsby J.A."/>
            <person name="Tidwell J."/>
            <person name="Bellgard S.E."/>
            <person name="Bellgard M.I."/>
        </authorList>
    </citation>
    <scope>NUCLEOTIDE SEQUENCE</scope>
    <source>
        <tissue evidence="2">Shoot tissue taken approximately 20 cm above the soil surface</tissue>
    </source>
</reference>